<proteinExistence type="predicted"/>
<evidence type="ECO:0000259" key="2">
    <source>
        <dbReference type="Pfam" id="PF13810"/>
    </source>
</evidence>
<dbReference type="SUPFAM" id="SSF50939">
    <property type="entry name" value="Sialidases"/>
    <property type="match status" value="1"/>
</dbReference>
<reference evidence="3 4" key="1">
    <citation type="submission" date="2018-07" db="EMBL/GenBank/DDBJ databases">
        <title>Genomic Encyclopedia of Type Strains, Phase III (KMG-III): the genomes of soil and plant-associated and newly described type strains.</title>
        <authorList>
            <person name="Whitman W."/>
        </authorList>
    </citation>
    <scope>NUCLEOTIDE SEQUENCE [LARGE SCALE GENOMIC DNA]</scope>
    <source>
        <strain evidence="3 4">CECT 8575</strain>
    </source>
</reference>
<organism evidence="3 4">
    <name type="scientific">Halopolyspora algeriensis</name>
    <dbReference type="NCBI Taxonomy" id="1500506"/>
    <lineage>
        <taxon>Bacteria</taxon>
        <taxon>Bacillati</taxon>
        <taxon>Actinomycetota</taxon>
        <taxon>Actinomycetes</taxon>
        <taxon>Actinomycetes incertae sedis</taxon>
        <taxon>Halopolyspora</taxon>
    </lineage>
</organism>
<gene>
    <name evidence="3" type="ORF">DFQ14_106151</name>
</gene>
<protein>
    <submittedName>
        <fullName evidence="3">Uncharacterized protein DUF4185</fullName>
    </submittedName>
</protein>
<keyword evidence="4" id="KW-1185">Reference proteome</keyword>
<evidence type="ECO:0000313" key="3">
    <source>
        <dbReference type="EMBL" id="RCW43673.1"/>
    </source>
</evidence>
<feature type="compositionally biased region" description="Low complexity" evidence="1">
    <location>
        <begin position="329"/>
        <end position="346"/>
    </location>
</feature>
<feature type="region of interest" description="Disordered" evidence="1">
    <location>
        <begin position="320"/>
        <end position="380"/>
    </location>
</feature>
<dbReference type="InterPro" id="IPR025442">
    <property type="entry name" value="DUF4185"/>
</dbReference>
<evidence type="ECO:0000256" key="1">
    <source>
        <dbReference type="SAM" id="MobiDB-lite"/>
    </source>
</evidence>
<dbReference type="OrthoDB" id="4789771at2"/>
<sequence length="380" mass="40974">MAVRKVKDLTGPGHTDRFGVGGTDLGVMTTAPDGRLVAVFGDTFERAGIGGPGWRSPVVLFGDPASARTGLEWTGAAGDGTYAEQVLPYHHDSVIHGRQVSTVIPTDVLTIGAEMYLHVMVCAGIGNVHWTEVHRSTDNGETWSHTGTTWPGDHHGGLFQMLTWAQGGDGYVYAFSTGFQRDKGLILQRVPADRLTDPDAWEGWGFRDGAWAWGNPPTVALTGAYGELCLRPVDGRWLLAFFDAGNYRIDVLNLQAPTDNLYEATRGTVVYGASWRGEDHAGGHVAQLYGGYIVPGSTLEELHLVVSQWNTETNWPYRSMQFTGGAPGSGRAASSSRSSTATERPSQPTSRAVEGESSGSTSILGKARELAQRYLRPPNR</sequence>
<dbReference type="EMBL" id="QPJC01000006">
    <property type="protein sequence ID" value="RCW43673.1"/>
    <property type="molecule type" value="Genomic_DNA"/>
</dbReference>
<feature type="domain" description="DUF4185" evidence="2">
    <location>
        <begin position="11"/>
        <end position="322"/>
    </location>
</feature>
<dbReference type="InterPro" id="IPR036278">
    <property type="entry name" value="Sialidase_sf"/>
</dbReference>
<dbReference type="Proteomes" id="UP000253495">
    <property type="component" value="Unassembled WGS sequence"/>
</dbReference>
<evidence type="ECO:0000313" key="4">
    <source>
        <dbReference type="Proteomes" id="UP000253495"/>
    </source>
</evidence>
<dbReference type="Pfam" id="PF13810">
    <property type="entry name" value="DUF4185"/>
    <property type="match status" value="1"/>
</dbReference>
<name>A0A368VW91_9ACTN</name>
<accession>A0A368VW91</accession>
<dbReference type="AlphaFoldDB" id="A0A368VW91"/>
<dbReference type="RefSeq" id="WP_114453237.1">
    <property type="nucleotide sequence ID" value="NZ_QPJC01000006.1"/>
</dbReference>
<comment type="caution">
    <text evidence="3">The sequence shown here is derived from an EMBL/GenBank/DDBJ whole genome shotgun (WGS) entry which is preliminary data.</text>
</comment>